<name>A0A7T9TL88_9MICO</name>
<dbReference type="InterPro" id="IPR050770">
    <property type="entry name" value="Intradiol_RC_Dioxygenase"/>
</dbReference>
<dbReference type="Proteomes" id="UP000594979">
    <property type="component" value="Chromosome"/>
</dbReference>
<organism evidence="5 6">
    <name type="scientific">Brevibacterium casei</name>
    <dbReference type="NCBI Taxonomy" id="33889"/>
    <lineage>
        <taxon>Bacteria</taxon>
        <taxon>Bacillati</taxon>
        <taxon>Actinomycetota</taxon>
        <taxon>Actinomycetes</taxon>
        <taxon>Micrococcales</taxon>
        <taxon>Brevibacteriaceae</taxon>
        <taxon>Brevibacterium</taxon>
    </lineage>
</organism>
<dbReference type="CDD" id="cd03463">
    <property type="entry name" value="3_4-PCD_alpha"/>
    <property type="match status" value="1"/>
</dbReference>
<dbReference type="GO" id="GO:0018578">
    <property type="term" value="F:protocatechuate 3,4-dioxygenase activity"/>
    <property type="evidence" value="ECO:0007669"/>
    <property type="project" value="UniProtKB-EC"/>
</dbReference>
<dbReference type="GO" id="GO:0008199">
    <property type="term" value="F:ferric iron binding"/>
    <property type="evidence" value="ECO:0007669"/>
    <property type="project" value="InterPro"/>
</dbReference>
<proteinExistence type="inferred from homology"/>
<accession>A0A7T9TL88</accession>
<dbReference type="PANTHER" id="PTHR33711:SF9">
    <property type="entry name" value="PROTOCATECHUATE 3,4-DIOXYGENASE ALPHA CHAIN"/>
    <property type="match status" value="1"/>
</dbReference>
<dbReference type="Gene3D" id="2.60.130.10">
    <property type="entry name" value="Aromatic compound dioxygenase"/>
    <property type="match status" value="1"/>
</dbReference>
<dbReference type="AlphaFoldDB" id="A0A7T9TL88"/>
<evidence type="ECO:0000259" key="4">
    <source>
        <dbReference type="Pfam" id="PF00775"/>
    </source>
</evidence>
<evidence type="ECO:0000256" key="1">
    <source>
        <dbReference type="ARBA" id="ARBA00007825"/>
    </source>
</evidence>
<protein>
    <submittedName>
        <fullName evidence="5">Protocatechuate 3,4-dioxygenase subunit alpha</fullName>
        <ecNumber evidence="5">1.13.11.3</ecNumber>
    </submittedName>
</protein>
<dbReference type="EMBL" id="CP065682">
    <property type="protein sequence ID" value="QPS35029.1"/>
    <property type="molecule type" value="Genomic_DNA"/>
</dbReference>
<sequence length="191" mass="20998">MTEQTRLTPTPGQTVGPFYGYALPYPGDRELVPPGSSRAVELHGVVYDGAGDPVPDAILEIWQPDETGTVVLRTGSLRRDGFTFTGFGRCAADPEGRFSFSTVEPGPTEAGRARFISVVVFARGLLNRLFTRVYLPEDTEAHATDPLLSSLESAERQRLIAVREADGSLRFDIRLQGEDETPFLRFPSHDD</sequence>
<dbReference type="EC" id="1.13.11.3" evidence="5"/>
<dbReference type="Pfam" id="PF00775">
    <property type="entry name" value="Dioxygenase_C"/>
    <property type="match status" value="1"/>
</dbReference>
<feature type="domain" description="Intradiol ring-cleavage dioxygenases" evidence="4">
    <location>
        <begin position="40"/>
        <end position="177"/>
    </location>
</feature>
<dbReference type="InterPro" id="IPR015889">
    <property type="entry name" value="Intradiol_dOase_core"/>
</dbReference>
<reference evidence="5 6" key="1">
    <citation type="submission" date="2020-12" db="EMBL/GenBank/DDBJ databases">
        <title>FDA dAtabase for Regulatory Grade micrObial Sequences (FDA-ARGOS): Supporting development and validation of Infectious Disease Dx tests.</title>
        <authorList>
            <person name="Sproer C."/>
            <person name="Gronow S."/>
            <person name="Severitt S."/>
            <person name="Schroder I."/>
            <person name="Tallon L."/>
            <person name="Sadzewicz L."/>
            <person name="Zhao X."/>
            <person name="Boylan J."/>
            <person name="Ott S."/>
            <person name="Bowen H."/>
            <person name="Vavikolanu K."/>
            <person name="Mehta A."/>
            <person name="Aluvathingal J."/>
            <person name="Nadendla S."/>
            <person name="Lowell S."/>
            <person name="Myers T."/>
            <person name="Yan Y."/>
            <person name="Sichtig H."/>
        </authorList>
    </citation>
    <scope>NUCLEOTIDE SEQUENCE [LARGE SCALE GENOMIC DNA]</scope>
    <source>
        <strain evidence="5 6">FDAARGOS_902</strain>
    </source>
</reference>
<keyword evidence="2 5" id="KW-0223">Dioxygenase</keyword>
<evidence type="ECO:0000313" key="5">
    <source>
        <dbReference type="EMBL" id="QPS35029.1"/>
    </source>
</evidence>
<dbReference type="NCBIfam" id="TIGR02423">
    <property type="entry name" value="protocat_alph"/>
    <property type="match status" value="1"/>
</dbReference>
<evidence type="ECO:0000256" key="2">
    <source>
        <dbReference type="ARBA" id="ARBA00022964"/>
    </source>
</evidence>
<evidence type="ECO:0000256" key="3">
    <source>
        <dbReference type="ARBA" id="ARBA00023002"/>
    </source>
</evidence>
<dbReference type="KEGG" id="bcau:I6G59_06955"/>
<evidence type="ECO:0000313" key="6">
    <source>
        <dbReference type="Proteomes" id="UP000594979"/>
    </source>
</evidence>
<dbReference type="PANTHER" id="PTHR33711">
    <property type="entry name" value="DIOXYGENASE, PUTATIVE (AFU_ORTHOLOGUE AFUA_2G02910)-RELATED"/>
    <property type="match status" value="1"/>
</dbReference>
<keyword evidence="3 5" id="KW-0560">Oxidoreductase</keyword>
<comment type="similarity">
    <text evidence="1">Belongs to the intradiol ring-cleavage dioxygenase family.</text>
</comment>
<dbReference type="InterPro" id="IPR000627">
    <property type="entry name" value="Intradiol_dOase_C"/>
</dbReference>
<gene>
    <name evidence="5" type="primary">pcaG</name>
    <name evidence="5" type="ORF">I6G59_06955</name>
</gene>
<dbReference type="InterPro" id="IPR012786">
    <property type="entry name" value="Protocat_dOase_a"/>
</dbReference>
<dbReference type="RefSeq" id="WP_009377711.1">
    <property type="nucleotide sequence ID" value="NZ_CP065682.1"/>
</dbReference>
<dbReference type="SUPFAM" id="SSF49482">
    <property type="entry name" value="Aromatic compound dioxygenase"/>
    <property type="match status" value="1"/>
</dbReference>